<evidence type="ECO:0000256" key="3">
    <source>
        <dbReference type="ARBA" id="ARBA00022679"/>
    </source>
</evidence>
<keyword evidence="3 5" id="KW-0808">Transferase</keyword>
<dbReference type="InterPro" id="IPR001452">
    <property type="entry name" value="SH3_domain"/>
</dbReference>
<feature type="domain" description="SH3" evidence="6">
    <location>
        <begin position="243"/>
        <end position="304"/>
    </location>
</feature>
<dbReference type="CDD" id="cd11792">
    <property type="entry name" value="SH3_Fut8"/>
    <property type="match status" value="1"/>
</dbReference>
<dbReference type="EMBL" id="JAHQIW010000238">
    <property type="protein sequence ID" value="KAJ1346892.1"/>
    <property type="molecule type" value="Genomic_DNA"/>
</dbReference>
<dbReference type="Proteomes" id="UP001196413">
    <property type="component" value="Unassembled WGS sequence"/>
</dbReference>
<accession>A0AAD5LUA0</accession>
<dbReference type="InterPro" id="IPR036028">
    <property type="entry name" value="SH3-like_dom_sf"/>
</dbReference>
<keyword evidence="2 5" id="KW-0328">Glycosyltransferase</keyword>
<dbReference type="FunFam" id="2.30.30.40:FF:000070">
    <property type="entry name" value="Alpha-(1,6)-fucosyltransferase"/>
    <property type="match status" value="1"/>
</dbReference>
<dbReference type="PANTHER" id="PTHR13132">
    <property type="entry name" value="ALPHA- 1,6 -FUCOSYLTRANSFERASE"/>
    <property type="match status" value="1"/>
</dbReference>
<protein>
    <submittedName>
        <fullName evidence="8">Uncharacterized protein</fullName>
    </submittedName>
</protein>
<name>A0AAD5LUA0_PARTN</name>
<dbReference type="SUPFAM" id="SSF50044">
    <property type="entry name" value="SH3-domain"/>
    <property type="match status" value="1"/>
</dbReference>
<dbReference type="Gene3D" id="2.30.30.40">
    <property type="entry name" value="SH3 Domains"/>
    <property type="match status" value="1"/>
</dbReference>
<evidence type="ECO:0000256" key="2">
    <source>
        <dbReference type="ARBA" id="ARBA00022676"/>
    </source>
</evidence>
<dbReference type="Pfam" id="PF19745">
    <property type="entry name" value="FUT8_N_cat"/>
    <property type="match status" value="2"/>
</dbReference>
<feature type="domain" description="GT23" evidence="7">
    <location>
        <begin position="1"/>
        <end position="234"/>
    </location>
</feature>
<evidence type="ECO:0000313" key="9">
    <source>
        <dbReference type="Proteomes" id="UP001196413"/>
    </source>
</evidence>
<organism evidence="8 9">
    <name type="scientific">Parelaphostrongylus tenuis</name>
    <name type="common">Meningeal worm</name>
    <dbReference type="NCBI Taxonomy" id="148309"/>
    <lineage>
        <taxon>Eukaryota</taxon>
        <taxon>Metazoa</taxon>
        <taxon>Ecdysozoa</taxon>
        <taxon>Nematoda</taxon>
        <taxon>Chromadorea</taxon>
        <taxon>Rhabditida</taxon>
        <taxon>Rhabditina</taxon>
        <taxon>Rhabditomorpha</taxon>
        <taxon>Strongyloidea</taxon>
        <taxon>Metastrongylidae</taxon>
        <taxon>Parelaphostrongylus</taxon>
    </lineage>
</organism>
<dbReference type="Gene3D" id="3.40.50.11350">
    <property type="match status" value="1"/>
</dbReference>
<evidence type="ECO:0000256" key="4">
    <source>
        <dbReference type="PROSITE-ProRule" id="PRU00192"/>
    </source>
</evidence>
<proteinExistence type="inferred from homology"/>
<keyword evidence="1 4" id="KW-0728">SH3 domain</keyword>
<evidence type="ECO:0000259" key="7">
    <source>
        <dbReference type="PROSITE" id="PS51659"/>
    </source>
</evidence>
<comment type="caution">
    <text evidence="8">The sequence shown here is derived from an EMBL/GenBank/DDBJ whole genome shotgun (WGS) entry which is preliminary data.</text>
</comment>
<dbReference type="GO" id="GO:0006487">
    <property type="term" value="P:protein N-linked glycosylation"/>
    <property type="evidence" value="ECO:0007669"/>
    <property type="project" value="TreeGrafter"/>
</dbReference>
<sequence>MVLDGDGNGWRYSAKGWLGTFLSITHCKYDDAVRSETIEQYSSASKARIVRVGIIDFFPERPDFLPLSIPRQISEDLFKLHSNPPAFIVGQFLWYLMRSAEDLAKLLNTSISLIPYDKGPIYIEWTEIWYKIQERRYNRNITRRVFVATDEPAVLSEIKQKYPHYEVYGDENIAKTAQLASRYTDNSLYGVIRDVRLLSLCDYIVCTFSSQVCRMGFELMQVQQGDAGERFHSLDDIYYFGGQQAHEVVAVENHVPEGDGEIELRVGDVIGIAGNHWNGFSKGQNRRTGDSGLYPSYKVVEKWRIVDFPPLG</sequence>
<evidence type="ECO:0000256" key="1">
    <source>
        <dbReference type="ARBA" id="ARBA00022443"/>
    </source>
</evidence>
<dbReference type="InterPro" id="IPR045573">
    <property type="entry name" value="Fut8_N_cat"/>
</dbReference>
<dbReference type="PANTHER" id="PTHR13132:SF29">
    <property type="entry name" value="ALPHA-(1,6)-FUCOSYLTRANSFERASE"/>
    <property type="match status" value="1"/>
</dbReference>
<dbReference type="Pfam" id="PF14604">
    <property type="entry name" value="SH3_9"/>
    <property type="match status" value="1"/>
</dbReference>
<dbReference type="GO" id="GO:0046921">
    <property type="term" value="F:alpha-(1-&gt;6)-fucosyltransferase activity"/>
    <property type="evidence" value="ECO:0007669"/>
    <property type="project" value="TreeGrafter"/>
</dbReference>
<reference evidence="8" key="1">
    <citation type="submission" date="2021-06" db="EMBL/GenBank/DDBJ databases">
        <title>Parelaphostrongylus tenuis whole genome reference sequence.</title>
        <authorList>
            <person name="Garwood T.J."/>
            <person name="Larsen P.A."/>
            <person name="Fountain-Jones N.M."/>
            <person name="Garbe J.R."/>
            <person name="Macchietto M.G."/>
            <person name="Kania S.A."/>
            <person name="Gerhold R.W."/>
            <person name="Richards J.E."/>
            <person name="Wolf T.M."/>
        </authorList>
    </citation>
    <scope>NUCLEOTIDE SEQUENCE</scope>
    <source>
        <strain evidence="8">MNPRO001-30</strain>
        <tissue evidence="8">Meninges</tissue>
    </source>
</reference>
<gene>
    <name evidence="8" type="ORF">KIN20_001816</name>
</gene>
<keyword evidence="9" id="KW-1185">Reference proteome</keyword>
<dbReference type="PROSITE" id="PS51659">
    <property type="entry name" value="GT23"/>
    <property type="match status" value="1"/>
</dbReference>
<dbReference type="PROSITE" id="PS50002">
    <property type="entry name" value="SH3"/>
    <property type="match status" value="1"/>
</dbReference>
<dbReference type="SMART" id="SM00326">
    <property type="entry name" value="SH3"/>
    <property type="match status" value="1"/>
</dbReference>
<comment type="caution">
    <text evidence="5">Lacks conserved residue(s) required for the propagation of feature annotation.</text>
</comment>
<evidence type="ECO:0000259" key="6">
    <source>
        <dbReference type="PROSITE" id="PS50002"/>
    </source>
</evidence>
<dbReference type="InterPro" id="IPR027350">
    <property type="entry name" value="GT23_dom"/>
</dbReference>
<evidence type="ECO:0000256" key="5">
    <source>
        <dbReference type="PROSITE-ProRule" id="PRU00992"/>
    </source>
</evidence>
<dbReference type="AlphaFoldDB" id="A0AAD5LUA0"/>
<dbReference type="InterPro" id="IPR035653">
    <property type="entry name" value="Fut8_SH3"/>
</dbReference>
<evidence type="ECO:0000313" key="8">
    <source>
        <dbReference type="EMBL" id="KAJ1346892.1"/>
    </source>
</evidence>
<comment type="similarity">
    <text evidence="5">Belongs to the glycosyltransferase 23 family.</text>
</comment>